<feature type="non-terminal residue" evidence="2">
    <location>
        <position position="1"/>
    </location>
</feature>
<sequence>MTNSRLQALYNLEMRILGCKVEHLTLQGKRSYIASWKMKDMRASKDLKKLPMEELLDTLKIHEEAFDEEGSDEDELSFNSRKIHSMHKNKGGSK</sequence>
<keyword evidence="3" id="KW-1185">Reference proteome</keyword>
<evidence type="ECO:0000313" key="2">
    <source>
        <dbReference type="EMBL" id="RDX76423.1"/>
    </source>
</evidence>
<proteinExistence type="predicted"/>
<feature type="region of interest" description="Disordered" evidence="1">
    <location>
        <begin position="67"/>
        <end position="94"/>
    </location>
</feature>
<dbReference type="OrthoDB" id="1435362at2759"/>
<gene>
    <name evidence="2" type="ORF">CR513_43583</name>
</gene>
<dbReference type="EMBL" id="QJKJ01009511">
    <property type="protein sequence ID" value="RDX76423.1"/>
    <property type="molecule type" value="Genomic_DNA"/>
</dbReference>
<feature type="compositionally biased region" description="Basic residues" evidence="1">
    <location>
        <begin position="81"/>
        <end position="94"/>
    </location>
</feature>
<feature type="compositionally biased region" description="Acidic residues" evidence="1">
    <location>
        <begin position="67"/>
        <end position="76"/>
    </location>
</feature>
<organism evidence="2 3">
    <name type="scientific">Mucuna pruriens</name>
    <name type="common">Velvet bean</name>
    <name type="synonym">Dolichos pruriens</name>
    <dbReference type="NCBI Taxonomy" id="157652"/>
    <lineage>
        <taxon>Eukaryota</taxon>
        <taxon>Viridiplantae</taxon>
        <taxon>Streptophyta</taxon>
        <taxon>Embryophyta</taxon>
        <taxon>Tracheophyta</taxon>
        <taxon>Spermatophyta</taxon>
        <taxon>Magnoliopsida</taxon>
        <taxon>eudicotyledons</taxon>
        <taxon>Gunneridae</taxon>
        <taxon>Pentapetalae</taxon>
        <taxon>rosids</taxon>
        <taxon>fabids</taxon>
        <taxon>Fabales</taxon>
        <taxon>Fabaceae</taxon>
        <taxon>Papilionoideae</taxon>
        <taxon>50 kb inversion clade</taxon>
        <taxon>NPAAA clade</taxon>
        <taxon>indigoferoid/millettioid clade</taxon>
        <taxon>Phaseoleae</taxon>
        <taxon>Mucuna</taxon>
    </lineage>
</organism>
<accession>A0A371FE88</accession>
<comment type="caution">
    <text evidence="2">The sequence shown here is derived from an EMBL/GenBank/DDBJ whole genome shotgun (WGS) entry which is preliminary data.</text>
</comment>
<dbReference type="AlphaFoldDB" id="A0A371FE88"/>
<reference evidence="2" key="1">
    <citation type="submission" date="2018-05" db="EMBL/GenBank/DDBJ databases">
        <title>Draft genome of Mucuna pruriens seed.</title>
        <authorList>
            <person name="Nnadi N.E."/>
            <person name="Vos R."/>
            <person name="Hasami M.H."/>
            <person name="Devisetty U.K."/>
            <person name="Aguiy J.C."/>
        </authorList>
    </citation>
    <scope>NUCLEOTIDE SEQUENCE [LARGE SCALE GENOMIC DNA]</scope>
    <source>
        <strain evidence="2">JCA_2017</strain>
    </source>
</reference>
<name>A0A371FE88_MUCPR</name>
<evidence type="ECO:0000313" key="3">
    <source>
        <dbReference type="Proteomes" id="UP000257109"/>
    </source>
</evidence>
<evidence type="ECO:0000256" key="1">
    <source>
        <dbReference type="SAM" id="MobiDB-lite"/>
    </source>
</evidence>
<protein>
    <submittedName>
        <fullName evidence="2">Uncharacterized protein</fullName>
    </submittedName>
</protein>
<dbReference type="Proteomes" id="UP000257109">
    <property type="component" value="Unassembled WGS sequence"/>
</dbReference>